<dbReference type="PRINTS" id="PR00753">
    <property type="entry name" value="ACCSYNTHASE"/>
</dbReference>
<dbReference type="EMBL" id="JAXOVC010000011">
    <property type="protein sequence ID" value="KAK4495581.1"/>
    <property type="molecule type" value="Genomic_DNA"/>
</dbReference>
<dbReference type="Gene3D" id="3.40.640.10">
    <property type="entry name" value="Type I PLP-dependent aspartate aminotransferase-like (Major domain)"/>
    <property type="match status" value="1"/>
</dbReference>
<organism evidence="4 5">
    <name type="scientific">Zasmidium cellare</name>
    <name type="common">Wine cellar mold</name>
    <name type="synonym">Racodium cellare</name>
    <dbReference type="NCBI Taxonomy" id="395010"/>
    <lineage>
        <taxon>Eukaryota</taxon>
        <taxon>Fungi</taxon>
        <taxon>Dikarya</taxon>
        <taxon>Ascomycota</taxon>
        <taxon>Pezizomycotina</taxon>
        <taxon>Dothideomycetes</taxon>
        <taxon>Dothideomycetidae</taxon>
        <taxon>Mycosphaerellales</taxon>
        <taxon>Mycosphaerellaceae</taxon>
        <taxon>Zasmidium</taxon>
    </lineage>
</organism>
<dbReference type="InterPro" id="IPR004839">
    <property type="entry name" value="Aminotransferase_I/II_large"/>
</dbReference>
<comment type="caution">
    <text evidence="4">The sequence shown here is derived from an EMBL/GenBank/DDBJ whole genome shotgun (WGS) entry which is preliminary data.</text>
</comment>
<dbReference type="Pfam" id="PF00155">
    <property type="entry name" value="Aminotran_1_2"/>
    <property type="match status" value="1"/>
</dbReference>
<dbReference type="Gene3D" id="3.90.1150.10">
    <property type="entry name" value="Aspartate Aminotransferase, domain 1"/>
    <property type="match status" value="1"/>
</dbReference>
<reference evidence="4 5" key="1">
    <citation type="journal article" date="2023" name="G3 (Bethesda)">
        <title>A chromosome-level genome assembly of Zasmidium syzygii isolated from banana leaves.</title>
        <authorList>
            <person name="van Westerhoven A.C."/>
            <person name="Mehrabi R."/>
            <person name="Talebi R."/>
            <person name="Steentjes M.B.F."/>
            <person name="Corcolon B."/>
            <person name="Chong P.A."/>
            <person name="Kema G.H.J."/>
            <person name="Seidl M.F."/>
        </authorList>
    </citation>
    <scope>NUCLEOTIDE SEQUENCE [LARGE SCALE GENOMIC DNA]</scope>
    <source>
        <strain evidence="4 5">P124</strain>
    </source>
</reference>
<evidence type="ECO:0000256" key="2">
    <source>
        <dbReference type="SAM" id="MobiDB-lite"/>
    </source>
</evidence>
<dbReference type="PANTHER" id="PTHR43795:SF39">
    <property type="entry name" value="AMINOTRANSFERASE CLASS I_CLASSII DOMAIN-CONTAINING PROTEIN"/>
    <property type="match status" value="1"/>
</dbReference>
<evidence type="ECO:0000313" key="5">
    <source>
        <dbReference type="Proteomes" id="UP001305779"/>
    </source>
</evidence>
<dbReference type="SUPFAM" id="SSF53383">
    <property type="entry name" value="PLP-dependent transferases"/>
    <property type="match status" value="1"/>
</dbReference>
<feature type="domain" description="Aminotransferase class I/classII large" evidence="3">
    <location>
        <begin position="92"/>
        <end position="427"/>
    </location>
</feature>
<sequence length="443" mass="50106">MSQTMGDIQPQETFCQPPEPILSDRVKDNLQPSKLGDLRAYCYYKQYDPKTKPDGIVALAIAENKLMRDEITKHINDNFQITPWHLTYGEGPVGTAALRKELTSYVNDAFKPYIPVKDDHFCMCNGAGNAVHNLAFCVGEPGDGILLSKPLYTGFFSDLEAGAKIKVVQVPMGGVDPVSPRAADKFEEALLESERAGTRIRAILIPNPHNPLGRPYDEKALIPFLRLCSKYNIHLISDEVYAQSWFPSDDFQELPPFKSILSLDLKEHINPALVHVIYAMSKDFCANGIRIGCLISPFNPDMISAFKSITGFTRPSQLAEEVWLNLLKDKRYLESYFPELRERMADSYAYTTRRLREYDIPYSAASFSPCVWIDLSRYLDDDSEEAELALAWRLVKAKVWLAMGAIFGSEKHGNYRITFATPRQELALGLDRMFEVLDGIRKP</sequence>
<keyword evidence="1" id="KW-0663">Pyridoxal phosphate</keyword>
<dbReference type="InterPro" id="IPR015421">
    <property type="entry name" value="PyrdxlP-dep_Trfase_major"/>
</dbReference>
<evidence type="ECO:0000256" key="1">
    <source>
        <dbReference type="ARBA" id="ARBA00022898"/>
    </source>
</evidence>
<gene>
    <name evidence="4" type="ORF">PRZ48_012849</name>
</gene>
<dbReference type="InterPro" id="IPR015422">
    <property type="entry name" value="PyrdxlP-dep_Trfase_small"/>
</dbReference>
<dbReference type="CDD" id="cd00609">
    <property type="entry name" value="AAT_like"/>
    <property type="match status" value="1"/>
</dbReference>
<evidence type="ECO:0000313" key="4">
    <source>
        <dbReference type="EMBL" id="KAK4495581.1"/>
    </source>
</evidence>
<evidence type="ECO:0000259" key="3">
    <source>
        <dbReference type="Pfam" id="PF00155"/>
    </source>
</evidence>
<feature type="region of interest" description="Disordered" evidence="2">
    <location>
        <begin position="1"/>
        <end position="26"/>
    </location>
</feature>
<accession>A0ABR0E2Z6</accession>
<protein>
    <recommendedName>
        <fullName evidence="3">Aminotransferase class I/classII large domain-containing protein</fullName>
    </recommendedName>
</protein>
<dbReference type="Proteomes" id="UP001305779">
    <property type="component" value="Unassembled WGS sequence"/>
</dbReference>
<keyword evidence="5" id="KW-1185">Reference proteome</keyword>
<dbReference type="PANTHER" id="PTHR43795">
    <property type="entry name" value="BIFUNCTIONAL ASPARTATE AMINOTRANSFERASE AND GLUTAMATE/ASPARTATE-PREPHENATE AMINOTRANSFERASE-RELATED"/>
    <property type="match status" value="1"/>
</dbReference>
<name>A0ABR0E2Z6_ZASCE</name>
<dbReference type="InterPro" id="IPR015424">
    <property type="entry name" value="PyrdxlP-dep_Trfase"/>
</dbReference>
<dbReference type="InterPro" id="IPR050478">
    <property type="entry name" value="Ethylene_sulfur-biosynth"/>
</dbReference>
<feature type="compositionally biased region" description="Polar residues" evidence="2">
    <location>
        <begin position="1"/>
        <end position="14"/>
    </location>
</feature>
<proteinExistence type="predicted"/>